<dbReference type="PROSITE" id="PS01013">
    <property type="entry name" value="OSBP"/>
    <property type="match status" value="1"/>
</dbReference>
<evidence type="ECO:0000256" key="2">
    <source>
        <dbReference type="ARBA" id="ARBA00008842"/>
    </source>
</evidence>
<evidence type="ECO:0000313" key="16">
    <source>
        <dbReference type="Proteomes" id="UP000030755"/>
    </source>
</evidence>
<dbReference type="OrthoDB" id="14833at2759"/>
<dbReference type="AlphaFoldDB" id="A0A075AYX9"/>
<dbReference type="Gene3D" id="6.10.140.1790">
    <property type="match status" value="1"/>
</dbReference>
<name>A0A075AYX9_ROZAC</name>
<dbReference type="EMBL" id="KE560848">
    <property type="protein sequence ID" value="EPZ35334.1"/>
    <property type="molecule type" value="Genomic_DNA"/>
</dbReference>
<keyword evidence="8" id="KW-0508">mRNA splicing</keyword>
<dbReference type="SMART" id="SM00343">
    <property type="entry name" value="ZnF_C2HC"/>
    <property type="match status" value="2"/>
</dbReference>
<dbReference type="Gene3D" id="2.40.160.120">
    <property type="match status" value="1"/>
</dbReference>
<dbReference type="PANTHER" id="PTHR10972:SF102">
    <property type="entry name" value="OXYSTEROL-BINDING PROTEIN"/>
    <property type="match status" value="1"/>
</dbReference>
<dbReference type="SUPFAM" id="SSF57756">
    <property type="entry name" value="Retrovirus zinc finger-like domains"/>
    <property type="match status" value="1"/>
</dbReference>
<dbReference type="Pfam" id="PF22675">
    <property type="entry name" value="KH-I_KHDC4-BBP"/>
    <property type="match status" value="1"/>
</dbReference>
<dbReference type="InterPro" id="IPR036875">
    <property type="entry name" value="Znf_CCHC_sf"/>
</dbReference>
<evidence type="ECO:0000313" key="17">
    <source>
        <dbReference type="Proteomes" id="UP000281549"/>
    </source>
</evidence>
<dbReference type="GO" id="GO:0016020">
    <property type="term" value="C:membrane"/>
    <property type="evidence" value="ECO:0007669"/>
    <property type="project" value="TreeGrafter"/>
</dbReference>
<reference evidence="17" key="2">
    <citation type="journal article" date="2018" name="Nat. Microbiol.">
        <title>Leveraging single-cell genomics to expand the fungal tree of life.</title>
        <authorList>
            <person name="Ahrendt S.R."/>
            <person name="Quandt C.A."/>
            <person name="Ciobanu D."/>
            <person name="Clum A."/>
            <person name="Salamov A."/>
            <person name="Andreopoulos B."/>
            <person name="Cheng J.F."/>
            <person name="Woyke T."/>
            <person name="Pelin A."/>
            <person name="Henrissat B."/>
            <person name="Reynolds N.K."/>
            <person name="Benny G.L."/>
            <person name="Smith M.E."/>
            <person name="James T.Y."/>
            <person name="Grigoriev I.V."/>
        </authorList>
    </citation>
    <scope>NUCLEOTIDE SEQUENCE [LARGE SCALE GENOMIC DNA]</scope>
    <source>
        <strain evidence="17">CSF55</strain>
    </source>
</reference>
<dbReference type="PROSITE" id="PS50084">
    <property type="entry name" value="KH_TYPE_1"/>
    <property type="match status" value="1"/>
</dbReference>
<keyword evidence="9" id="KW-0539">Nucleus</keyword>
<dbReference type="GO" id="GO:0008380">
    <property type="term" value="P:RNA splicing"/>
    <property type="evidence" value="ECO:0007669"/>
    <property type="project" value="UniProtKB-KW"/>
</dbReference>
<comment type="subcellular location">
    <subcellularLocation>
        <location evidence="1">Nucleus</location>
    </subcellularLocation>
</comment>
<dbReference type="InterPro" id="IPR000648">
    <property type="entry name" value="Oxysterol-bd"/>
</dbReference>
<evidence type="ECO:0000256" key="1">
    <source>
        <dbReference type="ARBA" id="ARBA00004123"/>
    </source>
</evidence>
<dbReference type="GO" id="GO:0032934">
    <property type="term" value="F:sterol binding"/>
    <property type="evidence" value="ECO:0007669"/>
    <property type="project" value="TreeGrafter"/>
</dbReference>
<protein>
    <recommendedName>
        <fullName evidence="4">Branchpoint-bridging protein</fullName>
    </recommendedName>
</protein>
<dbReference type="SUPFAM" id="SSF54791">
    <property type="entry name" value="Eukaryotic type KH-domain (KH-domain type I)"/>
    <property type="match status" value="1"/>
</dbReference>
<keyword evidence="6 10" id="KW-0479">Metal-binding</keyword>
<dbReference type="FunFam" id="1.10.287.2720:FF:000001">
    <property type="entry name" value="Oxysterol-binding OBPalpha"/>
    <property type="match status" value="1"/>
</dbReference>
<dbReference type="SUPFAM" id="SSF144000">
    <property type="entry name" value="Oxysterol-binding protein-like"/>
    <property type="match status" value="1"/>
</dbReference>
<dbReference type="InterPro" id="IPR047086">
    <property type="entry name" value="SF1-HH_sf"/>
</dbReference>
<dbReference type="Pfam" id="PF00098">
    <property type="entry name" value="zf-CCHC"/>
    <property type="match status" value="2"/>
</dbReference>
<evidence type="ECO:0000256" key="7">
    <source>
        <dbReference type="ARBA" id="ARBA00022833"/>
    </source>
</evidence>
<evidence type="ECO:0000256" key="3">
    <source>
        <dbReference type="ARBA" id="ARBA00010382"/>
    </source>
</evidence>
<keyword evidence="5" id="KW-0507">mRNA processing</keyword>
<comment type="similarity">
    <text evidence="2 12">Belongs to the OSBP family.</text>
</comment>
<keyword evidence="16" id="KW-1185">Reference proteome</keyword>
<dbReference type="Gene3D" id="1.10.287.2720">
    <property type="match status" value="1"/>
</dbReference>
<dbReference type="Pfam" id="PF01237">
    <property type="entry name" value="Oxysterol_BP"/>
    <property type="match status" value="1"/>
</dbReference>
<organism evidence="14 16">
    <name type="scientific">Rozella allomycis (strain CSF55)</name>
    <dbReference type="NCBI Taxonomy" id="988480"/>
    <lineage>
        <taxon>Eukaryota</taxon>
        <taxon>Fungi</taxon>
        <taxon>Fungi incertae sedis</taxon>
        <taxon>Cryptomycota</taxon>
        <taxon>Cryptomycota incertae sedis</taxon>
        <taxon>Rozella</taxon>
    </lineage>
</organism>
<feature type="domain" description="CCHC-type" evidence="13">
    <location>
        <begin position="673"/>
        <end position="688"/>
    </location>
</feature>
<dbReference type="HOGENOM" id="CLU_346876_0_0_1"/>
<reference evidence="14 16" key="1">
    <citation type="journal article" date="2013" name="Curr. Biol.">
        <title>Shared signatures of parasitism and phylogenomics unite Cryptomycota and microsporidia.</title>
        <authorList>
            <person name="James T.Y."/>
            <person name="Pelin A."/>
            <person name="Bonen L."/>
            <person name="Ahrendt S."/>
            <person name="Sain D."/>
            <person name="Corradi N."/>
            <person name="Stajich J.E."/>
        </authorList>
    </citation>
    <scope>NUCLEOTIDE SEQUENCE [LARGE SCALE GENOMIC DNA]</scope>
    <source>
        <strain evidence="14 16">CSF55</strain>
        <strain evidence="14 16">CSF55</strain>
    </source>
</reference>
<reference evidence="15" key="3">
    <citation type="submission" date="2018-08" db="EMBL/GenBank/DDBJ databases">
        <title>Leveraging single-cell genomics to expand the Fungal Tree of Life.</title>
        <authorList>
            <consortium name="DOE Joint Genome Institute"/>
            <person name="Ahrendt S.R."/>
            <person name="Quandt C.A."/>
            <person name="Ciobanu D."/>
            <person name="Clum A."/>
            <person name="Salamov A."/>
            <person name="Andreopoulos B."/>
            <person name="Cheng J.-F."/>
            <person name="Woyke T."/>
            <person name="Pelin A."/>
            <person name="Henrissat B."/>
            <person name="Reynolds N."/>
            <person name="Benny G.L."/>
            <person name="Smith M.E."/>
            <person name="James T.Y."/>
            <person name="Grigoriev I.V."/>
        </authorList>
    </citation>
    <scope>NUCLEOTIDE SEQUENCE</scope>
    <source>
        <strain evidence="15">CSF55</strain>
    </source>
</reference>
<dbReference type="GO" id="GO:0006397">
    <property type="term" value="P:mRNA processing"/>
    <property type="evidence" value="ECO:0007669"/>
    <property type="project" value="UniProtKB-KW"/>
</dbReference>
<dbReference type="Proteomes" id="UP000281549">
    <property type="component" value="Unassembled WGS sequence"/>
</dbReference>
<dbReference type="InterPro" id="IPR032570">
    <property type="entry name" value="SF1-HH"/>
</dbReference>
<evidence type="ECO:0000256" key="8">
    <source>
        <dbReference type="ARBA" id="ARBA00023187"/>
    </source>
</evidence>
<evidence type="ECO:0000256" key="12">
    <source>
        <dbReference type="RuleBase" id="RU003844"/>
    </source>
</evidence>
<dbReference type="Gene3D" id="4.10.60.10">
    <property type="entry name" value="Zinc finger, CCHC-type"/>
    <property type="match status" value="1"/>
</dbReference>
<comment type="similarity">
    <text evidence="3">Belongs to the BBP/SF1 family.</text>
</comment>
<dbReference type="InterPro" id="IPR037239">
    <property type="entry name" value="OSBP_sf"/>
</dbReference>
<dbReference type="PROSITE" id="PS50158">
    <property type="entry name" value="ZF_CCHC"/>
    <property type="match status" value="2"/>
</dbReference>
<dbReference type="InterPro" id="IPR036612">
    <property type="entry name" value="KH_dom_type_1_sf"/>
</dbReference>
<keyword evidence="7" id="KW-0862">Zinc</keyword>
<dbReference type="GO" id="GO:0003723">
    <property type="term" value="F:RNA binding"/>
    <property type="evidence" value="ECO:0007669"/>
    <property type="project" value="UniProtKB-UniRule"/>
</dbReference>
<dbReference type="CDD" id="cd02395">
    <property type="entry name" value="KH-I_BBP"/>
    <property type="match status" value="1"/>
</dbReference>
<dbReference type="GO" id="GO:0005634">
    <property type="term" value="C:nucleus"/>
    <property type="evidence" value="ECO:0007669"/>
    <property type="project" value="UniProtKB-SubCell"/>
</dbReference>
<dbReference type="InterPro" id="IPR004087">
    <property type="entry name" value="KH_dom"/>
</dbReference>
<proteinExistence type="inferred from homology"/>
<dbReference type="Gene3D" id="3.30.1370.10">
    <property type="entry name" value="K Homology domain, type 1"/>
    <property type="match status" value="1"/>
</dbReference>
<dbReference type="InterPro" id="IPR018494">
    <property type="entry name" value="Oxysterol-bd_CS"/>
</dbReference>
<keyword evidence="6 10" id="KW-0863">Zinc-finger</keyword>
<dbReference type="EMBL" id="ML004953">
    <property type="protein sequence ID" value="RKP21458.1"/>
    <property type="molecule type" value="Genomic_DNA"/>
</dbReference>
<evidence type="ECO:0000256" key="4">
    <source>
        <dbReference type="ARBA" id="ARBA00017984"/>
    </source>
</evidence>
<evidence type="ECO:0000313" key="14">
    <source>
        <dbReference type="EMBL" id="EPZ35334.1"/>
    </source>
</evidence>
<dbReference type="InterPro" id="IPR055256">
    <property type="entry name" value="KH_1_KHDC4/BBP-like"/>
</dbReference>
<dbReference type="Proteomes" id="UP000030755">
    <property type="component" value="Unassembled WGS sequence"/>
</dbReference>
<accession>A0A075AYX9</accession>
<dbReference type="SMART" id="SM00322">
    <property type="entry name" value="KH"/>
    <property type="match status" value="1"/>
</dbReference>
<dbReference type="GO" id="GO:0008270">
    <property type="term" value="F:zinc ion binding"/>
    <property type="evidence" value="ECO:0007669"/>
    <property type="project" value="UniProtKB-KW"/>
</dbReference>
<evidence type="ECO:0000256" key="5">
    <source>
        <dbReference type="ARBA" id="ARBA00022664"/>
    </source>
</evidence>
<dbReference type="STRING" id="988480.A0A075AYX9"/>
<dbReference type="GO" id="GO:0005829">
    <property type="term" value="C:cytosol"/>
    <property type="evidence" value="ECO:0007669"/>
    <property type="project" value="TreeGrafter"/>
</dbReference>
<evidence type="ECO:0000313" key="15">
    <source>
        <dbReference type="EMBL" id="RKP21458.1"/>
    </source>
</evidence>
<evidence type="ECO:0000259" key="13">
    <source>
        <dbReference type="PROSITE" id="PS50158"/>
    </source>
</evidence>
<evidence type="ECO:0000256" key="6">
    <source>
        <dbReference type="ARBA" id="ARBA00022771"/>
    </source>
</evidence>
<feature type="domain" description="CCHC-type" evidence="13">
    <location>
        <begin position="698"/>
        <end position="711"/>
    </location>
</feature>
<evidence type="ECO:0000256" key="10">
    <source>
        <dbReference type="PROSITE-ProRule" id="PRU00047"/>
    </source>
</evidence>
<sequence>MSSGKENDTASESFKSIDEVLDDEPKSILLGIISQLSKGMDLHRVTLPVFILEPRSMLERITDFMSHPEFLLNTSVEQDPIQRFIQVVRYFLSGWHIRPKSNAHIFSKGVKKPYNPVLGEIFRCKYKLEDGSSAFYLAEQCSHHPPVSTYFYANPDRNLVITGNVKPKSKFLGNSAASLMNGESYIYFGNIPNEVYVITMPNMYARGILFGTMSMELGDNATIKCEATGLCCEIEFKTKGFFSGSHNAIQGKIKNKEGKVIYQISGKWTDVIYLHKMEGKTEISKEIFFSSAESRIQPKIVQDEEKQSENESRRLWSKVTSSLLRKDYDAATNEKTLIENVQREQRKLREAEDVEYQPHFFHPVGDNNFQFNHYHPERDNIANMKQKLLEIIFPSHPDACCLSYKNSCCPFGEISRTMQRRRRFEDQPVEETKSRKRKNKFILEKSTLFDKYPTILPTNLTKSQLEAYCFFYRMEEIQHKLRTRELPHIRARSPSPEPVFDEHGRRINTREARQRQKLETERRKLVDDAVRNHPEFNQDRKGVRYYIFCPLNSSDRIYIPAKDYPEINFIGLLIGPRGTTLKDMENASGAKLSIRGKGSHKEGKVRPEDDDDDDLHCYITADTEDKVAKAAKMVLRIISSSASVGDTELKKIQLRKLAIINGGAREAENDIVCSNCGMAGHRRFECPERSTVAGNVACRICGSVGHLSKDCVHRNDPQYIQKSQQIDREYASFLNELGTKEEEKQVINISQNQTSQAPWHQMSQPIQWDPTLMPYGGDDAIGSYDPNSYYADYHAVAWNIQQQAAAAQWANQGY</sequence>
<evidence type="ECO:0000256" key="11">
    <source>
        <dbReference type="PROSITE-ProRule" id="PRU00117"/>
    </source>
</evidence>
<dbReference type="InterPro" id="IPR001878">
    <property type="entry name" value="Znf_CCHC"/>
</dbReference>
<dbReference type="PANTHER" id="PTHR10972">
    <property type="entry name" value="OXYSTEROL-BINDING PROTEIN-RELATED"/>
    <property type="match status" value="1"/>
</dbReference>
<dbReference type="Pfam" id="PF16275">
    <property type="entry name" value="SF1-HH"/>
    <property type="match status" value="1"/>
</dbReference>
<keyword evidence="11" id="KW-0694">RNA-binding</keyword>
<gene>
    <name evidence="14" type="ORF">O9G_000730</name>
    <name evidence="15" type="ORF">ROZALSC1DRAFT_27141</name>
</gene>
<evidence type="ECO:0000256" key="9">
    <source>
        <dbReference type="ARBA" id="ARBA00023242"/>
    </source>
</evidence>